<protein>
    <recommendedName>
        <fullName evidence="5">TIGR02679 family protein</fullName>
    </recommendedName>
</protein>
<name>A0A0M9DJ18_9BACI</name>
<reference evidence="3 4" key="1">
    <citation type="submission" date="2015-07" db="EMBL/GenBank/DDBJ databases">
        <title>Genome sequencing project for genomic taxonomy and phylogenomics of Bacillus-like bacteria.</title>
        <authorList>
            <person name="Liu B."/>
            <person name="Wang J."/>
            <person name="Zhu Y."/>
            <person name="Liu G."/>
            <person name="Chen Q."/>
            <person name="Chen Z."/>
            <person name="Che J."/>
            <person name="Ge C."/>
            <person name="Shi H."/>
            <person name="Pan Z."/>
            <person name="Liu X."/>
        </authorList>
    </citation>
    <scope>NUCLEOTIDE SEQUENCE [LARGE SCALE GENOMIC DNA]</scope>
    <source>
        <strain evidence="3 4">DSM 54</strain>
    </source>
</reference>
<dbReference type="InterPro" id="IPR036078">
    <property type="entry name" value="Spo11/TopoVI_A_sf"/>
</dbReference>
<organism evidence="3 4">
    <name type="scientific">Lysinibacillus macroides</name>
    <dbReference type="NCBI Taxonomy" id="33935"/>
    <lineage>
        <taxon>Bacteria</taxon>
        <taxon>Bacillati</taxon>
        <taxon>Bacillota</taxon>
        <taxon>Bacilli</taxon>
        <taxon>Bacillales</taxon>
        <taxon>Bacillaceae</taxon>
        <taxon>Lysinibacillus</taxon>
    </lineage>
</organism>
<evidence type="ECO:0000313" key="4">
    <source>
        <dbReference type="Proteomes" id="UP000037977"/>
    </source>
</evidence>
<dbReference type="Proteomes" id="UP000037977">
    <property type="component" value="Unassembled WGS sequence"/>
</dbReference>
<dbReference type="OrthoDB" id="1661308at2"/>
<feature type="domain" description="Conserved hypothetical protein CHP02679 N terminus" evidence="2">
    <location>
        <begin position="30"/>
        <end position="237"/>
    </location>
</feature>
<dbReference type="Pfam" id="PF11796">
    <property type="entry name" value="DUF3323"/>
    <property type="match status" value="1"/>
</dbReference>
<dbReference type="Pfam" id="PF09664">
    <property type="entry name" value="DUF2399"/>
    <property type="match status" value="1"/>
</dbReference>
<dbReference type="InterPro" id="IPR024465">
    <property type="entry name" value="DUF2399"/>
</dbReference>
<dbReference type="InterPro" id="IPR013495">
    <property type="entry name" value="CHP02679"/>
</dbReference>
<evidence type="ECO:0000259" key="1">
    <source>
        <dbReference type="Pfam" id="PF09664"/>
    </source>
</evidence>
<dbReference type="SUPFAM" id="SSF56726">
    <property type="entry name" value="DNA topoisomerase IV, alpha subunit"/>
    <property type="match status" value="1"/>
</dbReference>
<keyword evidence="4" id="KW-1185">Reference proteome</keyword>
<sequence>MANLSAFHHAAFHKLFVLFKKKYYSLGRMRGTVSLRTFNAEEIEEIAGFLAVSPAFLQRKGSIVLAQFEEKLATSAFHDLSLVQLVEAILNEPLTTKEQEQTTKLQSEEQFVCQLRLVLASLPQWLARILEKLPDSRFIWQQQASILPAIQCVAQAIKNRLPAGQFERLPIFAQRTTGNPHAFDAQTLYGRLLLHAAFSLNEGEFPKTSEERSELLATLGIVQDDLWNFVTCQGLRAFEKGQENAVWKAAIQENSVLNMPMRELMKIDFVQPVTGEAVWVVENSGVASTLMDAHPTAPILCTHGQLRMASWRLLDLLAENVEIYYAGDLDPEGLLIAQKISRRYGERVVLWRMDEACYEQGLAEPLADVQLLKLKNIKIAPSLVARMQQEKRAAYQEAWLAWLVDDIRLLMKN</sequence>
<dbReference type="PATRIC" id="fig|33935.3.peg.4958"/>
<dbReference type="AlphaFoldDB" id="A0A0M9DJ18"/>
<gene>
    <name evidence="3" type="ORF">ADM90_14680</name>
</gene>
<dbReference type="GO" id="GO:0005694">
    <property type="term" value="C:chromosome"/>
    <property type="evidence" value="ECO:0007669"/>
    <property type="project" value="InterPro"/>
</dbReference>
<evidence type="ECO:0008006" key="5">
    <source>
        <dbReference type="Google" id="ProtNLM"/>
    </source>
</evidence>
<evidence type="ECO:0000259" key="2">
    <source>
        <dbReference type="Pfam" id="PF11796"/>
    </source>
</evidence>
<feature type="domain" description="DUF2399" evidence="1">
    <location>
        <begin position="258"/>
        <end position="407"/>
    </location>
</feature>
<dbReference type="STRING" id="33935.ADM90_14680"/>
<proteinExistence type="predicted"/>
<comment type="caution">
    <text evidence="3">The sequence shown here is derived from an EMBL/GenBank/DDBJ whole genome shotgun (WGS) entry which is preliminary data.</text>
</comment>
<dbReference type="RefSeq" id="WP_053995702.1">
    <property type="nucleotide sequence ID" value="NZ_CP065643.1"/>
</dbReference>
<dbReference type="InterPro" id="IPR024466">
    <property type="entry name" value="CHP02679_N"/>
</dbReference>
<accession>A0A0M9DJ18</accession>
<dbReference type="GO" id="GO:0003677">
    <property type="term" value="F:DNA binding"/>
    <property type="evidence" value="ECO:0007669"/>
    <property type="project" value="InterPro"/>
</dbReference>
<dbReference type="NCBIfam" id="TIGR02679">
    <property type="entry name" value="TIGR02679 family protein"/>
    <property type="match status" value="1"/>
</dbReference>
<dbReference type="EMBL" id="LGCI01000009">
    <property type="protein sequence ID" value="KOY81633.1"/>
    <property type="molecule type" value="Genomic_DNA"/>
</dbReference>
<evidence type="ECO:0000313" key="3">
    <source>
        <dbReference type="EMBL" id="KOY81633.1"/>
    </source>
</evidence>